<feature type="domain" description="7,8-dihydro-6-hydroxymethylpterin-pyrophosphokinase" evidence="2">
    <location>
        <begin position="135"/>
        <end position="250"/>
    </location>
</feature>
<dbReference type="Pfam" id="PF01288">
    <property type="entry name" value="HPPK"/>
    <property type="match status" value="1"/>
</dbReference>
<reference evidence="3 4" key="1">
    <citation type="submission" date="2021-05" db="EMBL/GenBank/DDBJ databases">
        <title>Phylogenetic classification of ten novel species belonging to the genus Bifidobacterium comprising B. colchicus sp. nov., B. abeli sp. nov., B. bicoloris sp. nov., B. guerezis sp. nov., B. rosaliae sp. nov., B. santillanensis sp. nov., B. argentati sp. nov., B. amazzoni sp. nov., B. pluviali sp. nov., and B. pinnaculum sp. nov.</title>
        <authorList>
            <person name="Lugli G.A."/>
            <person name="Ruiz Garcia L."/>
            <person name="Margolles A."/>
            <person name="Ventura M."/>
        </authorList>
    </citation>
    <scope>NUCLEOTIDE SEQUENCE [LARGE SCALE GENOMIC DNA]</scope>
    <source>
        <strain evidence="3 4">6T3</strain>
    </source>
</reference>
<organism evidence="3 4">
    <name type="scientific">Bifidobacterium phasiani</name>
    <dbReference type="NCBI Taxonomy" id="2834431"/>
    <lineage>
        <taxon>Bacteria</taxon>
        <taxon>Bacillati</taxon>
        <taxon>Actinomycetota</taxon>
        <taxon>Actinomycetes</taxon>
        <taxon>Bifidobacteriales</taxon>
        <taxon>Bifidobacteriaceae</taxon>
        <taxon>Bifidobacterium</taxon>
    </lineage>
</organism>
<gene>
    <name evidence="3" type="ORF">KIH73_08595</name>
</gene>
<evidence type="ECO:0000313" key="4">
    <source>
        <dbReference type="Proteomes" id="UP000812844"/>
    </source>
</evidence>
<feature type="compositionally biased region" description="Acidic residues" evidence="1">
    <location>
        <begin position="100"/>
        <end position="117"/>
    </location>
</feature>
<feature type="region of interest" description="Disordered" evidence="1">
    <location>
        <begin position="86"/>
        <end position="126"/>
    </location>
</feature>
<dbReference type="EMBL" id="JAHBBD010000021">
    <property type="protein sequence ID" value="MBW3083419.1"/>
    <property type="molecule type" value="Genomic_DNA"/>
</dbReference>
<dbReference type="PANTHER" id="PTHR43071:SF1">
    <property type="entry name" value="2-AMINO-4-HYDROXY-6-HYDROXYMETHYLDIHYDROPTERIDINE PYROPHOSPHOKINASE"/>
    <property type="match status" value="1"/>
</dbReference>
<keyword evidence="4" id="KW-1185">Reference proteome</keyword>
<evidence type="ECO:0000313" key="3">
    <source>
        <dbReference type="EMBL" id="MBW3083419.1"/>
    </source>
</evidence>
<evidence type="ECO:0000256" key="1">
    <source>
        <dbReference type="SAM" id="MobiDB-lite"/>
    </source>
</evidence>
<sequence length="285" mass="29836">MDYGEPSRSGGARRIPVQAGDVLGADVTLNVDADVPREALEALADRFHVDVVVHCDDPRFATLAPHVRVRVRQADEALLDACDGGRAAAADTGGPAAVPDDGESSDSAEPGSLDESDGPVQDDIAWMPGPRRAIISMDSTSADAESLFRAAISSVEALPGTQVEGISPLYHVSNFDGPDAMAAVIQAQTRLAPRRLIAALQDVERAHGDAVDLDVVDVDGVTSDEPDCRVPWPSASFRAAVLAPWLDMDPDARLGNDPVAFLLAMAPDAGRVGMLSDNWIIGGTA</sequence>
<accession>A0ABS6WAC2</accession>
<dbReference type="Proteomes" id="UP000812844">
    <property type="component" value="Unassembled WGS sequence"/>
</dbReference>
<protein>
    <submittedName>
        <fullName evidence="3">2-amino-4-hydroxy-6-hydroxymethyldihydropteridine diphosphokinase</fullName>
    </submittedName>
</protein>
<proteinExistence type="predicted"/>
<evidence type="ECO:0000259" key="2">
    <source>
        <dbReference type="Pfam" id="PF01288"/>
    </source>
</evidence>
<comment type="caution">
    <text evidence="3">The sequence shown here is derived from an EMBL/GenBank/DDBJ whole genome shotgun (WGS) entry which is preliminary data.</text>
</comment>
<name>A0ABS6WAC2_9BIFI</name>
<dbReference type="PANTHER" id="PTHR43071">
    <property type="entry name" value="2-AMINO-4-HYDROXY-6-HYDROXYMETHYLDIHYDROPTERIDINE PYROPHOSPHOKINASE"/>
    <property type="match status" value="1"/>
</dbReference>
<dbReference type="InterPro" id="IPR000550">
    <property type="entry name" value="Hppk"/>
</dbReference>
<feature type="compositionally biased region" description="Low complexity" evidence="1">
    <location>
        <begin position="86"/>
        <end position="99"/>
    </location>
</feature>